<reference evidence="2 3" key="1">
    <citation type="submission" date="2018-04" db="EMBL/GenBank/DDBJ databases">
        <title>Marixanthomonas spongiae HN-E44 sp. nov., isolated from a marine sponge.</title>
        <authorList>
            <person name="Luo L."/>
            <person name="Zhuang L."/>
        </authorList>
    </citation>
    <scope>NUCLEOTIDE SEQUENCE [LARGE SCALE GENOMIC DNA]</scope>
    <source>
        <strain evidence="2 3">HN-E44</strain>
    </source>
</reference>
<keyword evidence="3" id="KW-1185">Reference proteome</keyword>
<evidence type="ECO:0000313" key="3">
    <source>
        <dbReference type="Proteomes" id="UP000245962"/>
    </source>
</evidence>
<dbReference type="RefSeq" id="WP_133240821.1">
    <property type="nucleotide sequence ID" value="NZ_QEHR01000004.1"/>
</dbReference>
<sequence>MKPFKTHIANFFLVLSLFLVSGQTFAAPNTQVATNSTNSTSYSVENSSKQQFFEEVAEITVSYEQTDEPVYPLPLFYTKAAANDAVAYYIPSVTAATSLHFRDVKKQLEQQLFPFHFFW</sequence>
<dbReference type="AlphaFoldDB" id="A0A2U0I1V6"/>
<keyword evidence="1" id="KW-0732">Signal</keyword>
<gene>
    <name evidence="2" type="ORF">DDV96_06750</name>
</gene>
<proteinExistence type="predicted"/>
<feature type="chain" id="PRO_5015761735" evidence="1">
    <location>
        <begin position="27"/>
        <end position="119"/>
    </location>
</feature>
<evidence type="ECO:0000256" key="1">
    <source>
        <dbReference type="SAM" id="SignalP"/>
    </source>
</evidence>
<accession>A0A2U0I1V6</accession>
<evidence type="ECO:0000313" key="2">
    <source>
        <dbReference type="EMBL" id="PVW15101.1"/>
    </source>
</evidence>
<feature type="signal peptide" evidence="1">
    <location>
        <begin position="1"/>
        <end position="26"/>
    </location>
</feature>
<dbReference type="EMBL" id="QEHR01000004">
    <property type="protein sequence ID" value="PVW15101.1"/>
    <property type="molecule type" value="Genomic_DNA"/>
</dbReference>
<name>A0A2U0I1V6_9FLAO</name>
<dbReference type="Proteomes" id="UP000245962">
    <property type="component" value="Unassembled WGS sequence"/>
</dbReference>
<protein>
    <submittedName>
        <fullName evidence="2">Uncharacterized protein</fullName>
    </submittedName>
</protein>
<dbReference type="OrthoDB" id="9896214at2"/>
<comment type="caution">
    <text evidence="2">The sequence shown here is derived from an EMBL/GenBank/DDBJ whole genome shotgun (WGS) entry which is preliminary data.</text>
</comment>
<organism evidence="2 3">
    <name type="scientific">Marixanthomonas spongiae</name>
    <dbReference type="NCBI Taxonomy" id="2174845"/>
    <lineage>
        <taxon>Bacteria</taxon>
        <taxon>Pseudomonadati</taxon>
        <taxon>Bacteroidota</taxon>
        <taxon>Flavobacteriia</taxon>
        <taxon>Flavobacteriales</taxon>
        <taxon>Flavobacteriaceae</taxon>
        <taxon>Marixanthomonas</taxon>
    </lineage>
</organism>